<dbReference type="InterPro" id="IPR050065">
    <property type="entry name" value="GlmU-like"/>
</dbReference>
<evidence type="ECO:0000256" key="1">
    <source>
        <dbReference type="ARBA" id="ARBA00022679"/>
    </source>
</evidence>
<keyword evidence="2" id="KW-0548">Nucleotidyltransferase</keyword>
<accession>A0AAV4LB11</accession>
<keyword evidence="1 4" id="KW-0808">Transferase</keyword>
<dbReference type="InterPro" id="IPR046694">
    <property type="entry name" value="DUF6564"/>
</dbReference>
<feature type="domain" description="DUF6564" evidence="3">
    <location>
        <begin position="31"/>
        <end position="153"/>
    </location>
</feature>
<dbReference type="GO" id="GO:0016779">
    <property type="term" value="F:nucleotidyltransferase activity"/>
    <property type="evidence" value="ECO:0007669"/>
    <property type="project" value="UniProtKB-KW"/>
</dbReference>
<dbReference type="RefSeq" id="WP_282198101.1">
    <property type="nucleotide sequence ID" value="NZ_BOQE01000001.1"/>
</dbReference>
<dbReference type="Gene3D" id="3.90.550.10">
    <property type="entry name" value="Spore Coat Polysaccharide Biosynthesis Protein SpsA, Chain A"/>
    <property type="match status" value="1"/>
</dbReference>
<reference evidence="4" key="1">
    <citation type="journal article" date="2023" name="Int. J. Syst. Evol. Microbiol.">
        <title>Collibacillus ludicampi gen. nov., sp. nov., a new soil bacterium of the family Alicyclobacillaceae.</title>
        <authorList>
            <person name="Jojima T."/>
            <person name="Ioku Y."/>
            <person name="Fukuta Y."/>
            <person name="Shirasaka N."/>
            <person name="Matsumura Y."/>
            <person name="Mori M."/>
        </authorList>
    </citation>
    <scope>NUCLEOTIDE SEQUENCE</scope>
    <source>
        <strain evidence="4">TP075</strain>
    </source>
</reference>
<dbReference type="Pfam" id="PF20202">
    <property type="entry name" value="DUF6564"/>
    <property type="match status" value="1"/>
</dbReference>
<proteinExistence type="predicted"/>
<sequence>MRLVILAAGIGSRLRPLTDHQPKCLIKVGDQSILERLLIQAEQLKGRFEEAVVITGYLHEQVEKFVEQWNRAHDLLVRIVHNESYDRTNNGYSLWCAREFLIDGFLLVDGDLLLDPQVLDRVSRSETSVLAVDMKSRIDEEAMKFVLDKNGHIVRLSKEIPLQEGDGESLGLNHIVREDAQAIVEHLTKLVDAGIVNDYYERAFQEYLKEGWKLGVIDIGDLPWVEVDDQNDLKRAVEKFA</sequence>
<dbReference type="SUPFAM" id="SSF53448">
    <property type="entry name" value="Nucleotide-diphospho-sugar transferases"/>
    <property type="match status" value="1"/>
</dbReference>
<dbReference type="CDD" id="cd02523">
    <property type="entry name" value="PC_cytidylyltransferase"/>
    <property type="match status" value="1"/>
</dbReference>
<dbReference type="PANTHER" id="PTHR43584">
    <property type="entry name" value="NUCLEOTIDYL TRANSFERASE"/>
    <property type="match status" value="1"/>
</dbReference>
<protein>
    <submittedName>
        <fullName evidence="4">Nucleotide sugar-1-phosphate transferase</fullName>
    </submittedName>
</protein>
<evidence type="ECO:0000256" key="2">
    <source>
        <dbReference type="ARBA" id="ARBA00022695"/>
    </source>
</evidence>
<dbReference type="EMBL" id="BOQE01000001">
    <property type="protein sequence ID" value="GIM44848.1"/>
    <property type="molecule type" value="Genomic_DNA"/>
</dbReference>
<organism evidence="4 5">
    <name type="scientific">Collibacillus ludicampi</name>
    <dbReference type="NCBI Taxonomy" id="2771369"/>
    <lineage>
        <taxon>Bacteria</taxon>
        <taxon>Bacillati</taxon>
        <taxon>Bacillota</taxon>
        <taxon>Bacilli</taxon>
        <taxon>Bacillales</taxon>
        <taxon>Alicyclobacillaceae</taxon>
        <taxon>Collibacillus</taxon>
    </lineage>
</organism>
<gene>
    <name evidence="4" type="ORF">DNHGIG_03970</name>
</gene>
<dbReference type="AlphaFoldDB" id="A0AAV4LB11"/>
<dbReference type="Proteomes" id="UP001057291">
    <property type="component" value="Unassembled WGS sequence"/>
</dbReference>
<keyword evidence="5" id="KW-1185">Reference proteome</keyword>
<name>A0AAV4LB11_9BACL</name>
<comment type="caution">
    <text evidence="4">The sequence shown here is derived from an EMBL/GenBank/DDBJ whole genome shotgun (WGS) entry which is preliminary data.</text>
</comment>
<evidence type="ECO:0000259" key="3">
    <source>
        <dbReference type="Pfam" id="PF20202"/>
    </source>
</evidence>
<evidence type="ECO:0000313" key="4">
    <source>
        <dbReference type="EMBL" id="GIM44848.1"/>
    </source>
</evidence>
<dbReference type="InterPro" id="IPR029044">
    <property type="entry name" value="Nucleotide-diphossugar_trans"/>
</dbReference>
<evidence type="ECO:0000313" key="5">
    <source>
        <dbReference type="Proteomes" id="UP001057291"/>
    </source>
</evidence>
<dbReference type="PANTHER" id="PTHR43584:SF5">
    <property type="entry name" value="PROTEIN LICC"/>
    <property type="match status" value="1"/>
</dbReference>